<dbReference type="PROSITE" id="PS51170">
    <property type="entry name" value="CW"/>
    <property type="match status" value="1"/>
</dbReference>
<feature type="repeat" description="Cell wall-binding" evidence="2">
    <location>
        <begin position="201"/>
        <end position="220"/>
    </location>
</feature>
<sequence>MSKKFASLAGLAMAFGLLFGLGNPIAVNADQGTTPYQTLSTHDRLVNEISLRHQSGYLYDGSSENGGYRWFENGNPYTGFRFYMGTYYWFVNGVRQNAGWRYAWGYTYWTDNSGRAVQGDYLVNGRAYYFGSNGTYYMRGGSNGYLNLGQGWRWYNNGYTYTGFRNYMGAYYYFTDGWRKENAWVSEWGNRYYVGSDGRSVQGWQNIGGANYYFGDNGTFYQREAPAAPTNNRGQGLIKGSRNGIYHVPGGRWYDKTTDVVQWFETEQDARNAGYRPSRNG</sequence>
<evidence type="ECO:0000313" key="4">
    <source>
        <dbReference type="EMBL" id="MDF9300092.1"/>
    </source>
</evidence>
<dbReference type="Gene3D" id="2.10.270.10">
    <property type="entry name" value="Cholin Binding"/>
    <property type="match status" value="2"/>
</dbReference>
<dbReference type="SUPFAM" id="SSF69360">
    <property type="entry name" value="Cell wall binding repeat"/>
    <property type="match status" value="1"/>
</dbReference>
<keyword evidence="3" id="KW-0732">Signal</keyword>
<gene>
    <name evidence="4" type="ORF">OIT47_007400</name>
</gene>
<comment type="caution">
    <text evidence="4">The sequence shown here is derived from an EMBL/GenBank/DDBJ whole genome shotgun (WGS) entry which is preliminary data.</text>
</comment>
<keyword evidence="1" id="KW-0677">Repeat</keyword>
<name>A0ABT6D8R1_9LACO</name>
<evidence type="ECO:0008006" key="6">
    <source>
        <dbReference type="Google" id="ProtNLM"/>
    </source>
</evidence>
<evidence type="ECO:0000256" key="3">
    <source>
        <dbReference type="SAM" id="SignalP"/>
    </source>
</evidence>
<accession>A0ABT6D8R1</accession>
<dbReference type="EMBL" id="JAOZFC020000001">
    <property type="protein sequence ID" value="MDF9300092.1"/>
    <property type="molecule type" value="Genomic_DNA"/>
</dbReference>
<keyword evidence="5" id="KW-1185">Reference proteome</keyword>
<feature type="signal peptide" evidence="3">
    <location>
        <begin position="1"/>
        <end position="29"/>
    </location>
</feature>
<protein>
    <recommendedName>
        <fullName evidence="6">1,4-beta-N-acetylmuramidase</fullName>
    </recommendedName>
</protein>
<organism evidence="4 5">
    <name type="scientific">Weissella fermenti</name>
    <dbReference type="NCBI Taxonomy" id="2987699"/>
    <lineage>
        <taxon>Bacteria</taxon>
        <taxon>Bacillati</taxon>
        <taxon>Bacillota</taxon>
        <taxon>Bacilli</taxon>
        <taxon>Lactobacillales</taxon>
        <taxon>Lactobacillaceae</taxon>
        <taxon>Weissella</taxon>
    </lineage>
</organism>
<feature type="chain" id="PRO_5046233412" description="1,4-beta-N-acetylmuramidase" evidence="3">
    <location>
        <begin position="30"/>
        <end position="281"/>
    </location>
</feature>
<dbReference type="InterPro" id="IPR018337">
    <property type="entry name" value="Cell_wall/Cho-bd_repeat"/>
</dbReference>
<proteinExistence type="predicted"/>
<dbReference type="Proteomes" id="UP001146336">
    <property type="component" value="Unassembled WGS sequence"/>
</dbReference>
<evidence type="ECO:0000313" key="5">
    <source>
        <dbReference type="Proteomes" id="UP001146336"/>
    </source>
</evidence>
<evidence type="ECO:0000256" key="1">
    <source>
        <dbReference type="ARBA" id="ARBA00022737"/>
    </source>
</evidence>
<evidence type="ECO:0000256" key="2">
    <source>
        <dbReference type="PROSITE-ProRule" id="PRU00591"/>
    </source>
</evidence>
<dbReference type="RefSeq" id="WP_199404267.1">
    <property type="nucleotide sequence ID" value="NZ_JAOZFC020000001.1"/>
</dbReference>
<reference evidence="4" key="1">
    <citation type="submission" date="2023-03" db="EMBL/GenBank/DDBJ databases">
        <title>Comparative genomics of Weissella fermenti BK2, and weissella type species.</title>
        <authorList>
            <person name="Lee J.K."/>
            <person name="Baek J.H."/>
            <person name="Kim J.M."/>
            <person name="Choi D.G."/>
            <person name="Jeon C.O."/>
        </authorList>
    </citation>
    <scope>NUCLEOTIDE SEQUENCE</scope>
    <source>
        <strain evidence="4">BK2</strain>
    </source>
</reference>